<feature type="transmembrane region" description="Helical" evidence="1">
    <location>
        <begin position="42"/>
        <end position="61"/>
    </location>
</feature>
<proteinExistence type="predicted"/>
<accession>A0A0T6AYZ8</accession>
<keyword evidence="1" id="KW-0472">Membrane</keyword>
<dbReference type="EMBL" id="LJIG01022462">
    <property type="protein sequence ID" value="KRT80448.1"/>
    <property type="molecule type" value="Genomic_DNA"/>
</dbReference>
<dbReference type="InterPro" id="IPR050327">
    <property type="entry name" value="Proton-linked_MCT"/>
</dbReference>
<dbReference type="AlphaFoldDB" id="A0A0T6AYZ8"/>
<dbReference type="PANTHER" id="PTHR11360">
    <property type="entry name" value="MONOCARBOXYLATE TRANSPORTER"/>
    <property type="match status" value="1"/>
</dbReference>
<comment type="caution">
    <text evidence="2">The sequence shown here is derived from an EMBL/GenBank/DDBJ whole genome shotgun (WGS) entry which is preliminary data.</text>
</comment>
<feature type="non-terminal residue" evidence="2">
    <location>
        <position position="1"/>
    </location>
</feature>
<keyword evidence="3" id="KW-1185">Reference proteome</keyword>
<feature type="transmembrane region" description="Helical" evidence="1">
    <location>
        <begin position="251"/>
        <end position="269"/>
    </location>
</feature>
<reference evidence="2 3" key="1">
    <citation type="submission" date="2015-09" db="EMBL/GenBank/DDBJ databases">
        <title>Draft genome of the scarab beetle Oryctes borbonicus.</title>
        <authorList>
            <person name="Meyer J.M."/>
            <person name="Markov G.V."/>
            <person name="Baskaran P."/>
            <person name="Herrmann M."/>
            <person name="Sommer R.J."/>
            <person name="Roedelsperger C."/>
        </authorList>
    </citation>
    <scope>NUCLEOTIDE SEQUENCE [LARGE SCALE GENOMIC DNA]</scope>
    <source>
        <strain evidence="2">OB123</strain>
        <tissue evidence="2">Whole animal</tissue>
    </source>
</reference>
<dbReference type="Proteomes" id="UP000051574">
    <property type="component" value="Unassembled WGS sequence"/>
</dbReference>
<feature type="transmembrane region" description="Helical" evidence="1">
    <location>
        <begin position="12"/>
        <end position="36"/>
    </location>
</feature>
<keyword evidence="1" id="KW-0812">Transmembrane</keyword>
<dbReference type="GO" id="GO:0008028">
    <property type="term" value="F:monocarboxylic acid transmembrane transporter activity"/>
    <property type="evidence" value="ECO:0007669"/>
    <property type="project" value="TreeGrafter"/>
</dbReference>
<evidence type="ECO:0000313" key="3">
    <source>
        <dbReference type="Proteomes" id="UP000051574"/>
    </source>
</evidence>
<gene>
    <name evidence="2" type="ORF">AMK59_7683</name>
</gene>
<name>A0A0T6AYZ8_9SCAR</name>
<organism evidence="2 3">
    <name type="scientific">Oryctes borbonicus</name>
    <dbReference type="NCBI Taxonomy" id="1629725"/>
    <lineage>
        <taxon>Eukaryota</taxon>
        <taxon>Metazoa</taxon>
        <taxon>Ecdysozoa</taxon>
        <taxon>Arthropoda</taxon>
        <taxon>Hexapoda</taxon>
        <taxon>Insecta</taxon>
        <taxon>Pterygota</taxon>
        <taxon>Neoptera</taxon>
        <taxon>Endopterygota</taxon>
        <taxon>Coleoptera</taxon>
        <taxon>Polyphaga</taxon>
        <taxon>Scarabaeiformia</taxon>
        <taxon>Scarabaeidae</taxon>
        <taxon>Dynastinae</taxon>
        <taxon>Oryctes</taxon>
    </lineage>
</organism>
<keyword evidence="1" id="KW-1133">Transmembrane helix</keyword>
<evidence type="ECO:0000313" key="2">
    <source>
        <dbReference type="EMBL" id="KRT80448.1"/>
    </source>
</evidence>
<dbReference type="SUPFAM" id="SSF103473">
    <property type="entry name" value="MFS general substrate transporter"/>
    <property type="match status" value="1"/>
</dbReference>
<dbReference type="PANTHER" id="PTHR11360:SF237">
    <property type="entry name" value="MONOCARBOXYLATE TRANSPORTER 12-B-LIKE PROTEIN"/>
    <property type="match status" value="1"/>
</dbReference>
<sequence length="296" mass="33828">LNSYFFKKRAKAAGYALTICGLGLIIMPQVYSFLLYSYGVKGAVTIVAALASHTFVSSLLLQPIKWHMKEELVEDDKDKIENEKLLNQEAGAKIPYSKEQREQSVLSLEQEVQAEIPYNSCAPLTRSLLALHHGSRESTAATSLRRQLTLPIFPKEIELKEMELFVREKQKVIEKKITEENQQESKIKKKKFSILKRIGKGIVDMFDLTLLQSPTFVNMMIGMSFAVFAEMNFTILTPFIMQDFGLDTYQIATFMSTISVADICFRFIAPYVSDYFQKPARVMYMWALILLILSRS</sequence>
<evidence type="ECO:0000256" key="1">
    <source>
        <dbReference type="SAM" id="Phobius"/>
    </source>
</evidence>
<dbReference type="InterPro" id="IPR036259">
    <property type="entry name" value="MFS_trans_sf"/>
</dbReference>
<dbReference type="Gene3D" id="1.20.1250.20">
    <property type="entry name" value="MFS general substrate transporter like domains"/>
    <property type="match status" value="1"/>
</dbReference>
<protein>
    <submittedName>
        <fullName evidence="2">Membrane transporter</fullName>
    </submittedName>
</protein>
<feature type="non-terminal residue" evidence="2">
    <location>
        <position position="296"/>
    </location>
</feature>
<feature type="transmembrane region" description="Helical" evidence="1">
    <location>
        <begin position="219"/>
        <end position="239"/>
    </location>
</feature>
<dbReference type="OrthoDB" id="410267at2759"/>